<dbReference type="EMBL" id="CP097510">
    <property type="protein sequence ID" value="URE36641.1"/>
    <property type="molecule type" value="Genomic_DNA"/>
</dbReference>
<keyword evidence="3" id="KW-1185">Reference proteome</keyword>
<accession>A0A9E7HL83</accession>
<organism evidence="2 3">
    <name type="scientific">Musa troglodytarum</name>
    <name type="common">fe'i banana</name>
    <dbReference type="NCBI Taxonomy" id="320322"/>
    <lineage>
        <taxon>Eukaryota</taxon>
        <taxon>Viridiplantae</taxon>
        <taxon>Streptophyta</taxon>
        <taxon>Embryophyta</taxon>
        <taxon>Tracheophyta</taxon>
        <taxon>Spermatophyta</taxon>
        <taxon>Magnoliopsida</taxon>
        <taxon>Liliopsida</taxon>
        <taxon>Zingiberales</taxon>
        <taxon>Musaceae</taxon>
        <taxon>Musa</taxon>
    </lineage>
</organism>
<name>A0A9E7HL83_9LILI</name>
<proteinExistence type="predicted"/>
<dbReference type="AlphaFoldDB" id="A0A9E7HL83"/>
<dbReference type="Proteomes" id="UP001055439">
    <property type="component" value="Chromosome 8"/>
</dbReference>
<protein>
    <submittedName>
        <fullName evidence="2">Uncharacterized protein</fullName>
    </submittedName>
</protein>
<reference evidence="2" key="1">
    <citation type="submission" date="2022-05" db="EMBL/GenBank/DDBJ databases">
        <title>The Musa troglodytarum L. genome provides insights into the mechanism of non-climacteric behaviour and enrichment of carotenoids.</title>
        <authorList>
            <person name="Wang J."/>
        </authorList>
    </citation>
    <scope>NUCLEOTIDE SEQUENCE</scope>
    <source>
        <tissue evidence="2">Leaf</tissue>
    </source>
</reference>
<evidence type="ECO:0000256" key="1">
    <source>
        <dbReference type="SAM" id="MobiDB-lite"/>
    </source>
</evidence>
<feature type="compositionally biased region" description="Basic residues" evidence="1">
    <location>
        <begin position="17"/>
        <end position="28"/>
    </location>
</feature>
<feature type="compositionally biased region" description="Basic and acidic residues" evidence="1">
    <location>
        <begin position="1"/>
        <end position="16"/>
    </location>
</feature>
<evidence type="ECO:0000313" key="2">
    <source>
        <dbReference type="EMBL" id="URE36641.1"/>
    </source>
</evidence>
<gene>
    <name evidence="2" type="ORF">MUK42_25941</name>
</gene>
<sequence>MDMETQFDRPEAVETRRRSRRTPRLKRRHAHNMCPAASLTSIPTASMNGFRLRSGGTYSISGAAENATTSNNCIIC</sequence>
<evidence type="ECO:0000313" key="3">
    <source>
        <dbReference type="Proteomes" id="UP001055439"/>
    </source>
</evidence>
<feature type="region of interest" description="Disordered" evidence="1">
    <location>
        <begin position="1"/>
        <end position="28"/>
    </location>
</feature>